<proteinExistence type="predicted"/>
<dbReference type="SUPFAM" id="SSF46785">
    <property type="entry name" value="Winged helix' DNA-binding domain"/>
    <property type="match status" value="1"/>
</dbReference>
<protein>
    <submittedName>
        <fullName evidence="2">DNA-binding MarR family transcriptional regulator</fullName>
    </submittedName>
</protein>
<reference evidence="2 3" key="1">
    <citation type="submission" date="2020-08" db="EMBL/GenBank/DDBJ databases">
        <title>Genomic Encyclopedia of Type Strains, Phase IV (KMG-IV): sequencing the most valuable type-strain genomes for metagenomic binning, comparative biology and taxonomic classification.</title>
        <authorList>
            <person name="Goeker M."/>
        </authorList>
    </citation>
    <scope>NUCLEOTIDE SEQUENCE [LARGE SCALE GENOMIC DNA]</scope>
    <source>
        <strain evidence="2 3">DSM 15867</strain>
    </source>
</reference>
<evidence type="ECO:0000313" key="2">
    <source>
        <dbReference type="EMBL" id="MBB4619679.1"/>
    </source>
</evidence>
<organism evidence="2 3">
    <name type="scientific">Sphingomonas abaci</name>
    <dbReference type="NCBI Taxonomy" id="237611"/>
    <lineage>
        <taxon>Bacteria</taxon>
        <taxon>Pseudomonadati</taxon>
        <taxon>Pseudomonadota</taxon>
        <taxon>Alphaproteobacteria</taxon>
        <taxon>Sphingomonadales</taxon>
        <taxon>Sphingomonadaceae</taxon>
        <taxon>Sphingomonas</taxon>
    </lineage>
</organism>
<dbReference type="Proteomes" id="UP000574769">
    <property type="component" value="Unassembled WGS sequence"/>
</dbReference>
<gene>
    <name evidence="2" type="ORF">GGQ96_003838</name>
</gene>
<dbReference type="InterPro" id="IPR036388">
    <property type="entry name" value="WH-like_DNA-bd_sf"/>
</dbReference>
<dbReference type="GO" id="GO:0003677">
    <property type="term" value="F:DNA binding"/>
    <property type="evidence" value="ECO:0007669"/>
    <property type="project" value="UniProtKB-KW"/>
</dbReference>
<keyword evidence="2" id="KW-0238">DNA-binding</keyword>
<accession>A0A7W7AP43</accession>
<evidence type="ECO:0000256" key="1">
    <source>
        <dbReference type="SAM" id="MobiDB-lite"/>
    </source>
</evidence>
<evidence type="ECO:0000313" key="3">
    <source>
        <dbReference type="Proteomes" id="UP000574769"/>
    </source>
</evidence>
<dbReference type="EMBL" id="JACHNY010000013">
    <property type="protein sequence ID" value="MBB4619679.1"/>
    <property type="molecule type" value="Genomic_DNA"/>
</dbReference>
<dbReference type="RefSeq" id="WP_184116929.1">
    <property type="nucleotide sequence ID" value="NZ_JACHNY010000013.1"/>
</dbReference>
<comment type="caution">
    <text evidence="2">The sequence shown here is derived from an EMBL/GenBank/DDBJ whole genome shotgun (WGS) entry which is preliminary data.</text>
</comment>
<sequence>MTHPIRLVRWPDPHHAPWQDPPTTAQVAVGRGSGAAAEVPAEPKPADPDADRPAAPEQPSYAERAVALYEQRRLRQRLFGHPDGLFQEPAWDMLLHLFIQQERGERVPISNLSSASCVPQTTALRWIKVLEREGLAQCWQSKSDARVRYVTLTPHAQDIMLRYLDRI</sequence>
<keyword evidence="3" id="KW-1185">Reference proteome</keyword>
<feature type="region of interest" description="Disordered" evidence="1">
    <location>
        <begin position="1"/>
        <end position="59"/>
    </location>
</feature>
<dbReference type="Gene3D" id="1.10.10.10">
    <property type="entry name" value="Winged helix-like DNA-binding domain superfamily/Winged helix DNA-binding domain"/>
    <property type="match status" value="1"/>
</dbReference>
<name>A0A7W7AP43_9SPHN</name>
<dbReference type="AlphaFoldDB" id="A0A7W7AP43"/>
<dbReference type="InterPro" id="IPR036390">
    <property type="entry name" value="WH_DNA-bd_sf"/>
</dbReference>
<feature type="compositionally biased region" description="Basic and acidic residues" evidence="1">
    <location>
        <begin position="44"/>
        <end position="54"/>
    </location>
</feature>